<evidence type="ECO:0000256" key="1">
    <source>
        <dbReference type="SAM" id="Phobius"/>
    </source>
</evidence>
<protein>
    <submittedName>
        <fullName evidence="2">Uncharacterized protein</fullName>
    </submittedName>
</protein>
<dbReference type="EMBL" id="BMRJ01000002">
    <property type="protein sequence ID" value="GGR28446.1"/>
    <property type="molecule type" value="Genomic_DNA"/>
</dbReference>
<evidence type="ECO:0000313" key="3">
    <source>
        <dbReference type="Proteomes" id="UP000610303"/>
    </source>
</evidence>
<dbReference type="Proteomes" id="UP000610303">
    <property type="component" value="Unassembled WGS sequence"/>
</dbReference>
<gene>
    <name evidence="2" type="ORF">GCM10010196_22800</name>
</gene>
<keyword evidence="3" id="KW-1185">Reference proteome</keyword>
<sequence>MRRIGTIPATIIVATWVFIIGFTFGYLGRLDSGTAPATDGAALAGLLSGAAAVAIAGAMLIAFRLVRTAARAARSRDAKHAG</sequence>
<evidence type="ECO:0000313" key="2">
    <source>
        <dbReference type="EMBL" id="GGR28446.1"/>
    </source>
</evidence>
<feature type="transmembrane region" description="Helical" evidence="1">
    <location>
        <begin position="40"/>
        <end position="66"/>
    </location>
</feature>
<keyword evidence="1" id="KW-1133">Transmembrane helix</keyword>
<comment type="caution">
    <text evidence="2">The sequence shown here is derived from an EMBL/GenBank/DDBJ whole genome shotgun (WGS) entry which is preliminary data.</text>
</comment>
<reference evidence="2" key="1">
    <citation type="journal article" date="2014" name="Int. J. Syst. Evol. Microbiol.">
        <title>Complete genome sequence of Corynebacterium casei LMG S-19264T (=DSM 44701T), isolated from a smear-ripened cheese.</title>
        <authorList>
            <consortium name="US DOE Joint Genome Institute (JGI-PGF)"/>
            <person name="Walter F."/>
            <person name="Albersmeier A."/>
            <person name="Kalinowski J."/>
            <person name="Ruckert C."/>
        </authorList>
    </citation>
    <scope>NUCLEOTIDE SEQUENCE</scope>
    <source>
        <strain evidence="2">JCM 3346</strain>
    </source>
</reference>
<dbReference type="AlphaFoldDB" id="A0A918FBQ2"/>
<keyword evidence="1" id="KW-0812">Transmembrane</keyword>
<organism evidence="2 3">
    <name type="scientific">Agromyces mediolanus</name>
    <name type="common">Corynebacterium mediolanum</name>
    <dbReference type="NCBI Taxonomy" id="41986"/>
    <lineage>
        <taxon>Bacteria</taxon>
        <taxon>Bacillati</taxon>
        <taxon>Actinomycetota</taxon>
        <taxon>Actinomycetes</taxon>
        <taxon>Micrococcales</taxon>
        <taxon>Microbacteriaceae</taxon>
        <taxon>Agromyces</taxon>
    </lineage>
</organism>
<keyword evidence="1" id="KW-0472">Membrane</keyword>
<reference evidence="2" key="2">
    <citation type="submission" date="2020-09" db="EMBL/GenBank/DDBJ databases">
        <authorList>
            <person name="Sun Q."/>
            <person name="Ohkuma M."/>
        </authorList>
    </citation>
    <scope>NUCLEOTIDE SEQUENCE</scope>
    <source>
        <strain evidence="2">JCM 3346</strain>
    </source>
</reference>
<accession>A0A918FBQ2</accession>
<proteinExistence type="predicted"/>
<feature type="transmembrane region" description="Helical" evidence="1">
    <location>
        <begin position="7"/>
        <end position="28"/>
    </location>
</feature>
<dbReference type="RefSeq" id="WP_189085473.1">
    <property type="nucleotide sequence ID" value="NZ_BMRJ01000002.1"/>
</dbReference>
<name>A0A918FBQ2_AGRME</name>